<proteinExistence type="evidence at transcript level"/>
<keyword evidence="2" id="KW-0157">Chromophore</keyword>
<sequence>MSVIKSVMNVKLRLEGAVNGHPFVIEGKGNGHPFEGTQDIKLTVKEGGPLPFAYDILTTVFHYGNRVFVKYPDDIVDYFKLSFPEGYSWERSMVYEDGGVCLATSDIKLLKDEENCFFHKIRFDGVNFPANSPVMLKTTQKWEPSTEKMYARDGVVKGDVNMALLLKGGGHYRCDFKTTYKAKKYVPLPDYHFVDHRIEITSHDKDYNIVNVFEDAVAHSGLTTEAGQANA</sequence>
<name>A3F207_LOBHE</name>
<dbReference type="AlphaFoldDB" id="A3F207"/>
<dbReference type="EMBL" id="EF186663">
    <property type="protein sequence ID" value="ABN41776.1"/>
    <property type="molecule type" value="mRNA"/>
</dbReference>
<reference evidence="5" key="1">
    <citation type="journal article" date="2007" name="FEBS J.">
        <title>Contributions of host and symbiont pigments to the coloration of reef corals.</title>
        <authorList>
            <person name="Oswald F."/>
            <person name="Schmitt F."/>
            <person name="Leutenegger A."/>
            <person name="Ivanchenko S."/>
            <person name="D'Angelo C."/>
            <person name="Salih A."/>
            <person name="Maslakova S."/>
            <person name="Bulina M."/>
            <person name="Schirmbeck R."/>
            <person name="Nienhaus G.U."/>
            <person name="Matz M.V."/>
            <person name="Wiedenmann J."/>
        </authorList>
    </citation>
    <scope>NUCLEOTIDE SEQUENCE</scope>
</reference>
<dbReference type="InterPro" id="IPR011584">
    <property type="entry name" value="GFP-related"/>
</dbReference>
<dbReference type="GO" id="GO:0008218">
    <property type="term" value="P:bioluminescence"/>
    <property type="evidence" value="ECO:0007669"/>
    <property type="project" value="UniProtKB-KW"/>
</dbReference>
<dbReference type="InterPro" id="IPR009017">
    <property type="entry name" value="GFP"/>
</dbReference>
<evidence type="ECO:0000256" key="3">
    <source>
        <dbReference type="ARBA" id="ARBA00023223"/>
    </source>
</evidence>
<evidence type="ECO:0000256" key="4">
    <source>
        <dbReference type="ARBA" id="ARBA00023262"/>
    </source>
</evidence>
<accession>A3F207</accession>
<dbReference type="Pfam" id="PF01353">
    <property type="entry name" value="GFP"/>
    <property type="match status" value="1"/>
</dbReference>
<organism evidence="5">
    <name type="scientific">Lobophyllia hemprichii</name>
    <name type="common">Lobed brain coral</name>
    <dbReference type="NCBI Taxonomy" id="46758"/>
    <lineage>
        <taxon>Eukaryota</taxon>
        <taxon>Metazoa</taxon>
        <taxon>Cnidaria</taxon>
        <taxon>Anthozoa</taxon>
        <taxon>Hexacorallia</taxon>
        <taxon>Scleractinia</taxon>
        <taxon>Faviina</taxon>
        <taxon>Lobophylliidae</taxon>
        <taxon>Lobophyllia</taxon>
    </lineage>
</organism>
<dbReference type="Gene3D" id="2.40.155.10">
    <property type="entry name" value="Green fluorescent protein"/>
    <property type="match status" value="1"/>
</dbReference>
<comment type="similarity">
    <text evidence="1">Belongs to the GFP family.</text>
</comment>
<evidence type="ECO:0000256" key="1">
    <source>
        <dbReference type="ARBA" id="ARBA00008949"/>
    </source>
</evidence>
<dbReference type="SUPFAM" id="SSF54511">
    <property type="entry name" value="GFP-like"/>
    <property type="match status" value="1"/>
</dbReference>
<keyword evidence="4" id="KW-0599">Photoprotein</keyword>
<evidence type="ECO:0000313" key="5">
    <source>
        <dbReference type="EMBL" id="ABN41776.1"/>
    </source>
</evidence>
<evidence type="ECO:0000256" key="2">
    <source>
        <dbReference type="ARBA" id="ARBA00022991"/>
    </source>
</evidence>
<protein>
    <submittedName>
        <fullName evidence="5">Green-to-orange photoconvertible GFP-like protein</fullName>
    </submittedName>
</protein>
<keyword evidence="3" id="KW-0455">Luminescence</keyword>
<dbReference type="Gene3D" id="3.30.1300.40">
    <property type="match status" value="1"/>
</dbReference>